<evidence type="ECO:0000313" key="2">
    <source>
        <dbReference type="Proteomes" id="UP001386955"/>
    </source>
</evidence>
<dbReference type="AlphaFoldDB" id="A0AAN9XMU6"/>
<protein>
    <submittedName>
        <fullName evidence="1">Uncharacterized protein</fullName>
    </submittedName>
</protein>
<proteinExistence type="predicted"/>
<evidence type="ECO:0000313" key="1">
    <source>
        <dbReference type="EMBL" id="KAK7399596.1"/>
    </source>
</evidence>
<accession>A0AAN9XMU6</accession>
<reference evidence="1 2" key="1">
    <citation type="submission" date="2024-01" db="EMBL/GenBank/DDBJ databases">
        <title>The genomes of 5 underutilized Papilionoideae crops provide insights into root nodulation and disease resistanc.</title>
        <authorList>
            <person name="Jiang F."/>
        </authorList>
    </citation>
    <scope>NUCLEOTIDE SEQUENCE [LARGE SCALE GENOMIC DNA]</scope>
    <source>
        <strain evidence="1">DUOXIRENSHENG_FW03</strain>
        <tissue evidence="1">Leaves</tissue>
    </source>
</reference>
<dbReference type="EMBL" id="JAYMYS010000003">
    <property type="protein sequence ID" value="KAK7399596.1"/>
    <property type="molecule type" value="Genomic_DNA"/>
</dbReference>
<comment type="caution">
    <text evidence="1">The sequence shown here is derived from an EMBL/GenBank/DDBJ whole genome shotgun (WGS) entry which is preliminary data.</text>
</comment>
<gene>
    <name evidence="1" type="ORF">VNO78_10781</name>
</gene>
<organism evidence="1 2">
    <name type="scientific">Psophocarpus tetragonolobus</name>
    <name type="common">Winged bean</name>
    <name type="synonym">Dolichos tetragonolobus</name>
    <dbReference type="NCBI Taxonomy" id="3891"/>
    <lineage>
        <taxon>Eukaryota</taxon>
        <taxon>Viridiplantae</taxon>
        <taxon>Streptophyta</taxon>
        <taxon>Embryophyta</taxon>
        <taxon>Tracheophyta</taxon>
        <taxon>Spermatophyta</taxon>
        <taxon>Magnoliopsida</taxon>
        <taxon>eudicotyledons</taxon>
        <taxon>Gunneridae</taxon>
        <taxon>Pentapetalae</taxon>
        <taxon>rosids</taxon>
        <taxon>fabids</taxon>
        <taxon>Fabales</taxon>
        <taxon>Fabaceae</taxon>
        <taxon>Papilionoideae</taxon>
        <taxon>50 kb inversion clade</taxon>
        <taxon>NPAAA clade</taxon>
        <taxon>indigoferoid/millettioid clade</taxon>
        <taxon>Phaseoleae</taxon>
        <taxon>Psophocarpus</taxon>
    </lineage>
</organism>
<keyword evidence="2" id="KW-1185">Reference proteome</keyword>
<dbReference type="Proteomes" id="UP001386955">
    <property type="component" value="Unassembled WGS sequence"/>
</dbReference>
<name>A0AAN9XMU6_PSOTE</name>
<sequence>MLRVQPKCFVVELQRKNIEMAYENKHGWRCPSEEDTYPRARRHVGFRTNSEDPFVESNVDQGYQSGRFGNNHFAYKSVDQEAEAFIQYEHRRMEYARLMSSRTPSSS</sequence>